<dbReference type="Proteomes" id="UP000239590">
    <property type="component" value="Unassembled WGS sequence"/>
</dbReference>
<reference evidence="3" key="1">
    <citation type="submission" date="2018-02" db="EMBL/GenBank/DDBJ databases">
        <title>Genome sequencing of Solimonas sp. HR-BB.</title>
        <authorList>
            <person name="Lee Y."/>
            <person name="Jeon C.O."/>
        </authorList>
    </citation>
    <scope>NUCLEOTIDE SEQUENCE [LARGE SCALE GENOMIC DNA]</scope>
    <source>
        <strain evidence="3">HR-U</strain>
    </source>
</reference>
<feature type="domain" description="N-acetyltransferase" evidence="1">
    <location>
        <begin position="9"/>
        <end position="95"/>
    </location>
</feature>
<dbReference type="SUPFAM" id="SSF55729">
    <property type="entry name" value="Acyl-CoA N-acyltransferases (Nat)"/>
    <property type="match status" value="1"/>
</dbReference>
<dbReference type="RefSeq" id="WP_104711059.1">
    <property type="nucleotide sequence ID" value="NZ_PTRA01000001.1"/>
</dbReference>
<dbReference type="OrthoDB" id="9793389at2"/>
<organism evidence="2 3">
    <name type="scientific">Siphonobacter curvatus</name>
    <dbReference type="NCBI Taxonomy" id="2094562"/>
    <lineage>
        <taxon>Bacteria</taxon>
        <taxon>Pseudomonadati</taxon>
        <taxon>Bacteroidota</taxon>
        <taxon>Cytophagia</taxon>
        <taxon>Cytophagales</taxon>
        <taxon>Cytophagaceae</taxon>
        <taxon>Siphonobacter</taxon>
    </lineage>
</organism>
<evidence type="ECO:0000259" key="1">
    <source>
        <dbReference type="PROSITE" id="PS51729"/>
    </source>
</evidence>
<accession>A0A2S7IP60</accession>
<dbReference type="InterPro" id="IPR031165">
    <property type="entry name" value="GNAT_YJDJ"/>
</dbReference>
<proteinExistence type="predicted"/>
<dbReference type="InterPro" id="IPR016181">
    <property type="entry name" value="Acyl_CoA_acyltransferase"/>
</dbReference>
<evidence type="ECO:0000313" key="2">
    <source>
        <dbReference type="EMBL" id="PQA59513.1"/>
    </source>
</evidence>
<evidence type="ECO:0000313" key="3">
    <source>
        <dbReference type="Proteomes" id="UP000239590"/>
    </source>
</evidence>
<gene>
    <name evidence="2" type="ORF">C5O19_07655</name>
</gene>
<dbReference type="PANTHER" id="PTHR31435:SF9">
    <property type="entry name" value="PROTEIN NATD1"/>
    <property type="match status" value="1"/>
</dbReference>
<dbReference type="PROSITE" id="PS51729">
    <property type="entry name" value="GNAT_YJDJ"/>
    <property type="match status" value="1"/>
</dbReference>
<protein>
    <submittedName>
        <fullName evidence="2">N-acetyltransferase</fullName>
    </submittedName>
</protein>
<comment type="caution">
    <text evidence="2">The sequence shown here is derived from an EMBL/GenBank/DDBJ whole genome shotgun (WGS) entry which is preliminary data.</text>
</comment>
<keyword evidence="3" id="KW-1185">Reference proteome</keyword>
<dbReference type="PANTHER" id="PTHR31435">
    <property type="entry name" value="PROTEIN NATD1"/>
    <property type="match status" value="1"/>
</dbReference>
<dbReference type="InterPro" id="IPR045057">
    <property type="entry name" value="Gcn5-rel_NAT"/>
</dbReference>
<sequence length="95" mass="11029">MKFDSLSLNVNEDDQQFELQIDQHTALIAYRVLDTHTLALDHTEVPEELEGQGIASALVEKTFQYLDDNQLKLVPNCSFVRTYLERHPDWKRLVA</sequence>
<dbReference type="EMBL" id="PTRA01000001">
    <property type="protein sequence ID" value="PQA59513.1"/>
    <property type="molecule type" value="Genomic_DNA"/>
</dbReference>
<dbReference type="Pfam" id="PF14542">
    <property type="entry name" value="Acetyltransf_CG"/>
    <property type="match status" value="1"/>
</dbReference>
<dbReference type="GO" id="GO:0016740">
    <property type="term" value="F:transferase activity"/>
    <property type="evidence" value="ECO:0007669"/>
    <property type="project" value="UniProtKB-KW"/>
</dbReference>
<keyword evidence="2" id="KW-0808">Transferase</keyword>
<dbReference type="Gene3D" id="3.40.630.30">
    <property type="match status" value="1"/>
</dbReference>
<name>A0A2S7IP60_9BACT</name>
<dbReference type="AlphaFoldDB" id="A0A2S7IP60"/>